<name>A0AAV4XU88_CAEEX</name>
<organism evidence="1 2">
    <name type="scientific">Caerostris extrusa</name>
    <name type="common">Bark spider</name>
    <name type="synonym">Caerostris bankana</name>
    <dbReference type="NCBI Taxonomy" id="172846"/>
    <lineage>
        <taxon>Eukaryota</taxon>
        <taxon>Metazoa</taxon>
        <taxon>Ecdysozoa</taxon>
        <taxon>Arthropoda</taxon>
        <taxon>Chelicerata</taxon>
        <taxon>Arachnida</taxon>
        <taxon>Araneae</taxon>
        <taxon>Araneomorphae</taxon>
        <taxon>Entelegynae</taxon>
        <taxon>Araneoidea</taxon>
        <taxon>Araneidae</taxon>
        <taxon>Caerostris</taxon>
    </lineage>
</organism>
<evidence type="ECO:0000313" key="2">
    <source>
        <dbReference type="Proteomes" id="UP001054945"/>
    </source>
</evidence>
<reference evidence="1 2" key="1">
    <citation type="submission" date="2021-06" db="EMBL/GenBank/DDBJ databases">
        <title>Caerostris extrusa draft genome.</title>
        <authorList>
            <person name="Kono N."/>
            <person name="Arakawa K."/>
        </authorList>
    </citation>
    <scope>NUCLEOTIDE SEQUENCE [LARGE SCALE GENOMIC DNA]</scope>
</reference>
<keyword evidence="2" id="KW-1185">Reference proteome</keyword>
<proteinExistence type="predicted"/>
<accession>A0AAV4XU88</accession>
<evidence type="ECO:0000313" key="1">
    <source>
        <dbReference type="EMBL" id="GIY98297.1"/>
    </source>
</evidence>
<dbReference type="EMBL" id="BPLR01018280">
    <property type="protein sequence ID" value="GIY98297.1"/>
    <property type="molecule type" value="Genomic_DNA"/>
</dbReference>
<gene>
    <name evidence="1" type="ORF">CEXT_170841</name>
</gene>
<protein>
    <submittedName>
        <fullName evidence="1">Uncharacterized protein</fullName>
    </submittedName>
</protein>
<dbReference type="Proteomes" id="UP001054945">
    <property type="component" value="Unassembled WGS sequence"/>
</dbReference>
<sequence length="74" mass="8403">MHQGTPLTITDYSKYSFLPRGFLRGVNASQLLVNDTDFQGFDEKAFEGVIELRYFLCSRAPHRIFQTSGLSGTR</sequence>
<dbReference type="AlphaFoldDB" id="A0AAV4XU88"/>
<comment type="caution">
    <text evidence="1">The sequence shown here is derived from an EMBL/GenBank/DDBJ whole genome shotgun (WGS) entry which is preliminary data.</text>
</comment>